<dbReference type="KEGG" id="pdio:PDMSB3_1509"/>
<dbReference type="PROSITE" id="PS50005">
    <property type="entry name" value="TPR"/>
    <property type="match status" value="1"/>
</dbReference>
<evidence type="ECO:0000256" key="1">
    <source>
        <dbReference type="PROSITE-ProRule" id="PRU00339"/>
    </source>
</evidence>
<reference evidence="3 4" key="1">
    <citation type="submission" date="2019-08" db="EMBL/GenBank/DDBJ databases">
        <authorList>
            <person name="Herpell B J."/>
        </authorList>
    </citation>
    <scope>NUCLEOTIDE SEQUENCE [LARGE SCALE GENOMIC DNA]</scope>
    <source>
        <strain evidence="4">Msb3</strain>
    </source>
</reference>
<evidence type="ECO:0000313" key="3">
    <source>
        <dbReference type="EMBL" id="VVD27965.1"/>
    </source>
</evidence>
<dbReference type="InterPro" id="IPR011990">
    <property type="entry name" value="TPR-like_helical_dom_sf"/>
</dbReference>
<sequence>MADNRPRIAPMWLVLLLAGVVLITLYLVHPRGGLRSRMTSTDAPSDLSIAYLEAWLRVQPDNTEILSVLGTQYVRLGRNQDALRMAARMEAIPGEQMRRAAQLLRLTVETRETFALPANDPGRDAALARLRTQLANAAALSWSNADLQMLAEAAASVNAQQLAGQLYARLAAQDPAQQTRWNREVVRFAMYGGDYRGAANAWFRLQAASATFDAQRQCFIAGIRALQSGNLLDEALAAANDHGAAFAHDHETLVVLLNLARAAHRPDLVDRYAKALAGYAQARPDEDGALRLVDFIRQRAREDGSQGQYAYMDGPQAGAALAMRTRTQGWGDVHLVRVAASTAASAPAATASNPAANTAPAAASSAAANAAANAAAPAAASNPTATSNDVPSLLYQSFLESNDLPNAQRVATEQVGKNPGSPVWTKRLAQVSEWNHASPLALQMWLAYAQATHDPEGWKNVMRLAPMLNDDNAYLAALIQASNAAPGDLKLVDSVVAAYERLGRPDDALAFLRSRQRNSPAEAIDTRLGQLAERSGHDDEALAYYRKLNQLYPSNTQYALRTASLLYRHGDYKGALDTLLAARKGAKDDDVLFWRNAAQLARLLQRDDIANDAYRHLLASGKAAPEDLAAMTYFYDAYPVDAARTSELQFRRDQSQRALQSAIHYYTDAEQYDRVDALLKSLTPEQLATAEGDPAFLRVRAEYYRQTDRPLDALHDLQHAVALPGATLDLRAALLWTLVDYGSEAQLREAVAEWRDAPAQAPALWGPLAAALMRLNRPEAALKYLRLQSAAMSRDPLWQLTYAEAQEMAGRSDLAWSIRRNVWRQMQQEEAAVRANSAQGQIVLRTRASQGSEVREQMLGRRVTLASIFENADVSKAFLIDLLASDAGRNDNTEARRTLLGDAAGLPPAQPVKAHAAAALPDQAQLSSSVARDVALAWAMSHEANPLAKRWLARQYANVLVQPSEQLIAIALADNDKPAMERLLDQQGARLPLYNRIDASIAVDRPGAAEDLAFQGLEGAPYDSELHSRLEQTALTWPQSLDATVTSYVEHPLDYIEQTLAGSIKIADLYMVGVNGIQRFQHSTDQGQLTNVPSVDRSVEFFARRQTYDTAFMVTVGRREALDSFYSVSVAAEWGRNSPLSIALKAGRNQTARESQALQVGGMKDNVVGTITYRATQSLYATGTVEADRFYSQARSYLGSGVLSSGEIGYRIRTNYPDYTLRLIGAHGDYGASGEADGLISRLIPVSAGPVSASTFIPQTYSQYGVFFGFGNDLIDQYTRAWRPFLDVGVLHDSFQGWGPSLSLGLAGTVFGGDHAALFFSHQRVSRLGTPVTQIGARYSWFY</sequence>
<keyword evidence="1" id="KW-0802">TPR repeat</keyword>
<protein>
    <recommendedName>
        <fullName evidence="2">PelB C-terminal domain-containing protein</fullName>
    </recommendedName>
</protein>
<gene>
    <name evidence="3" type="ORF">PDMSB3_1509</name>
</gene>
<keyword evidence="4" id="KW-1185">Reference proteome</keyword>
<organism evidence="3 4">
    <name type="scientific">Paraburkholderia dioscoreae</name>
    <dbReference type="NCBI Taxonomy" id="2604047"/>
    <lineage>
        <taxon>Bacteria</taxon>
        <taxon>Pseudomonadati</taxon>
        <taxon>Pseudomonadota</taxon>
        <taxon>Betaproteobacteria</taxon>
        <taxon>Burkholderiales</taxon>
        <taxon>Burkholderiaceae</taxon>
        <taxon>Paraburkholderia</taxon>
    </lineage>
</organism>
<evidence type="ECO:0000259" key="2">
    <source>
        <dbReference type="Pfam" id="PF24604"/>
    </source>
</evidence>
<name>A0A5Q4YSW2_9BURK</name>
<dbReference type="InterPro" id="IPR019734">
    <property type="entry name" value="TPR_rpt"/>
</dbReference>
<dbReference type="Pfam" id="PF24604">
    <property type="entry name" value="B-barrel_PelB_C"/>
    <property type="match status" value="1"/>
</dbReference>
<dbReference type="Proteomes" id="UP000325811">
    <property type="component" value="Chromosome I"/>
</dbReference>
<dbReference type="EMBL" id="LR699553">
    <property type="protein sequence ID" value="VVD27965.1"/>
    <property type="molecule type" value="Genomic_DNA"/>
</dbReference>
<feature type="repeat" description="TPR" evidence="1">
    <location>
        <begin position="522"/>
        <end position="555"/>
    </location>
</feature>
<dbReference type="SUPFAM" id="SSF48452">
    <property type="entry name" value="TPR-like"/>
    <property type="match status" value="1"/>
</dbReference>
<dbReference type="InterPro" id="IPR057306">
    <property type="entry name" value="B-barrel_PelB_C"/>
</dbReference>
<feature type="domain" description="PelB C-terminal" evidence="2">
    <location>
        <begin position="1036"/>
        <end position="1342"/>
    </location>
</feature>
<accession>A0A5Q4YSW2</accession>
<dbReference type="Pfam" id="PF13429">
    <property type="entry name" value="TPR_15"/>
    <property type="match status" value="1"/>
</dbReference>
<dbReference type="Gene3D" id="1.25.40.10">
    <property type="entry name" value="Tetratricopeptide repeat domain"/>
    <property type="match status" value="1"/>
</dbReference>
<evidence type="ECO:0000313" key="4">
    <source>
        <dbReference type="Proteomes" id="UP000325811"/>
    </source>
</evidence>
<proteinExistence type="predicted"/>